<dbReference type="KEGG" id="bkw:BkAM31D_12055"/>
<organism evidence="2 3">
    <name type="scientific">Halalkalibacter krulwichiae</name>
    <dbReference type="NCBI Taxonomy" id="199441"/>
    <lineage>
        <taxon>Bacteria</taxon>
        <taxon>Bacillati</taxon>
        <taxon>Bacillota</taxon>
        <taxon>Bacilli</taxon>
        <taxon>Bacillales</taxon>
        <taxon>Bacillaceae</taxon>
        <taxon>Halalkalibacter</taxon>
    </lineage>
</organism>
<keyword evidence="3" id="KW-1185">Reference proteome</keyword>
<reference evidence="2 3" key="1">
    <citation type="submission" date="2017-04" db="EMBL/GenBank/DDBJ databases">
        <title>Bacillus krulwichiae AM31D Genome sequencing and assembly.</title>
        <authorList>
            <person name="Krulwich T.A."/>
            <person name="Anastor L."/>
            <person name="Ehrlich R."/>
            <person name="Ehrlich G.D."/>
            <person name="Janto B."/>
        </authorList>
    </citation>
    <scope>NUCLEOTIDE SEQUENCE [LARGE SCALE GENOMIC DNA]</scope>
    <source>
        <strain evidence="2 3">AM31D</strain>
    </source>
</reference>
<feature type="region of interest" description="Disordered" evidence="1">
    <location>
        <begin position="1"/>
        <end position="22"/>
    </location>
</feature>
<proteinExistence type="predicted"/>
<evidence type="ECO:0000313" key="3">
    <source>
        <dbReference type="Proteomes" id="UP000193006"/>
    </source>
</evidence>
<evidence type="ECO:0000256" key="1">
    <source>
        <dbReference type="SAM" id="MobiDB-lite"/>
    </source>
</evidence>
<protein>
    <submittedName>
        <fullName evidence="2">Uncharacterized protein</fullName>
    </submittedName>
</protein>
<dbReference type="RefSeq" id="WP_157076759.1">
    <property type="nucleotide sequence ID" value="NZ_CP020814.1"/>
</dbReference>
<sequence>MNLIGFYKNENKSKPNQESISPNETNYVMKSIQQIVEDLRNKGIDVELCKRVQG</sequence>
<dbReference type="Proteomes" id="UP000193006">
    <property type="component" value="Chromosome"/>
</dbReference>
<dbReference type="AlphaFoldDB" id="A0A1X9MED8"/>
<evidence type="ECO:0000313" key="2">
    <source>
        <dbReference type="EMBL" id="ARK30503.1"/>
    </source>
</evidence>
<dbReference type="STRING" id="199441.BkAM31D_12055"/>
<dbReference type="EMBL" id="CP020814">
    <property type="protein sequence ID" value="ARK30503.1"/>
    <property type="molecule type" value="Genomic_DNA"/>
</dbReference>
<accession>A0A1X9MED8</accession>
<gene>
    <name evidence="2" type="ORF">BkAM31D_12055</name>
</gene>
<name>A0A1X9MED8_9BACI</name>